<name>A0A7X0NH41_9GAMM</name>
<dbReference type="PANTHER" id="PTHR16193:SF0">
    <property type="entry name" value="TETRATRICOPEPTIDE REPEAT PROTEIN 27"/>
    <property type="match status" value="1"/>
</dbReference>
<evidence type="ECO:0000313" key="5">
    <source>
        <dbReference type="Proteomes" id="UP000537141"/>
    </source>
</evidence>
<evidence type="ECO:0000256" key="1">
    <source>
        <dbReference type="ARBA" id="ARBA00022737"/>
    </source>
</evidence>
<evidence type="ECO:0000256" key="3">
    <source>
        <dbReference type="PROSITE-ProRule" id="PRU00339"/>
    </source>
</evidence>
<reference evidence="4 5" key="1">
    <citation type="submission" date="2020-08" db="EMBL/GenBank/DDBJ databases">
        <title>Genomic Encyclopedia of Type Strains, Phase IV (KMG-IV): sequencing the most valuable type-strain genomes for metagenomic binning, comparative biology and taxonomic classification.</title>
        <authorList>
            <person name="Goeker M."/>
        </authorList>
    </citation>
    <scope>NUCLEOTIDE SEQUENCE [LARGE SCALE GENOMIC DNA]</scope>
    <source>
        <strain evidence="4 5">DSM 26287</strain>
    </source>
</reference>
<dbReference type="PROSITE" id="PS51257">
    <property type="entry name" value="PROKAR_LIPOPROTEIN"/>
    <property type="match status" value="1"/>
</dbReference>
<dbReference type="Gene3D" id="1.25.40.10">
    <property type="entry name" value="Tetratricopeptide repeat domain"/>
    <property type="match status" value="1"/>
</dbReference>
<dbReference type="SMART" id="SM00028">
    <property type="entry name" value="TPR"/>
    <property type="match status" value="4"/>
</dbReference>
<sequence>MKSFTFWILSCLILCSCTSTPLISSKLLLERETLYLDHRFSGFSEIDIESEGDIFSIDDKMKEMVRTELSSEETSYKRAKKLLLHLFDQNNINLSYDNLANLTATQSYYSKKANCLSLTIMAYSLAKEAGLNVVFQNVEVPEYWVRNNEFNMLTGHINLLVKPSGNNNSSLIWRSNSLQIDFDPFIQKKQFPAKVIDKNTIMAMFYTNIGAQAIVDEDFIKAYAYLKQATKVSPTFASSWSNLGVLYRMVGDFNLADKTYRYALALSPENLSTLNNLAVLMHKMGEVEEAVTLEKLLHKKRLNNPYYHALLADEAYYRQDYDRAKLHYKNAIKLNGSLHELYFGLAKVYYQVKEFERAEFALTKAIRLNNNKEKDNQYIAKLNWLKDDENTVLHSIHQ</sequence>
<dbReference type="InterPro" id="IPR011990">
    <property type="entry name" value="TPR-like_helical_dom_sf"/>
</dbReference>
<organism evidence="4 5">
    <name type="scientific">Thalassotalea piscium</name>
    <dbReference type="NCBI Taxonomy" id="1230533"/>
    <lineage>
        <taxon>Bacteria</taxon>
        <taxon>Pseudomonadati</taxon>
        <taxon>Pseudomonadota</taxon>
        <taxon>Gammaproteobacteria</taxon>
        <taxon>Alteromonadales</taxon>
        <taxon>Colwelliaceae</taxon>
        <taxon>Thalassotalea</taxon>
    </lineage>
</organism>
<dbReference type="EMBL" id="JACHHU010000012">
    <property type="protein sequence ID" value="MBB6543248.1"/>
    <property type="molecule type" value="Genomic_DNA"/>
</dbReference>
<dbReference type="PROSITE" id="PS50005">
    <property type="entry name" value="TPR"/>
    <property type="match status" value="2"/>
</dbReference>
<gene>
    <name evidence="4" type="ORF">HNQ55_001756</name>
</gene>
<dbReference type="SUPFAM" id="SSF48452">
    <property type="entry name" value="TPR-like"/>
    <property type="match status" value="1"/>
</dbReference>
<dbReference type="AlphaFoldDB" id="A0A7X0NH41"/>
<dbReference type="PANTHER" id="PTHR16193">
    <property type="entry name" value="TETRATRICOPEPTIDE REPEAT PROTEIN 27"/>
    <property type="match status" value="1"/>
</dbReference>
<keyword evidence="2 3" id="KW-0802">TPR repeat</keyword>
<dbReference type="RefSeq" id="WP_184424045.1">
    <property type="nucleotide sequence ID" value="NZ_AP027362.1"/>
</dbReference>
<feature type="repeat" description="TPR" evidence="3">
    <location>
        <begin position="339"/>
        <end position="372"/>
    </location>
</feature>
<keyword evidence="1" id="KW-0677">Repeat</keyword>
<protein>
    <submittedName>
        <fullName evidence="4">Flp pilus assembly protein TadD</fullName>
    </submittedName>
</protein>
<accession>A0A7X0NH41</accession>
<evidence type="ECO:0000256" key="2">
    <source>
        <dbReference type="ARBA" id="ARBA00022803"/>
    </source>
</evidence>
<dbReference type="Proteomes" id="UP000537141">
    <property type="component" value="Unassembled WGS sequence"/>
</dbReference>
<dbReference type="Pfam" id="PF14559">
    <property type="entry name" value="TPR_19"/>
    <property type="match status" value="1"/>
</dbReference>
<comment type="caution">
    <text evidence="4">The sequence shown here is derived from an EMBL/GenBank/DDBJ whole genome shotgun (WGS) entry which is preliminary data.</text>
</comment>
<dbReference type="Pfam" id="PF13181">
    <property type="entry name" value="TPR_8"/>
    <property type="match status" value="1"/>
</dbReference>
<dbReference type="PROSITE" id="PS50293">
    <property type="entry name" value="TPR_REGION"/>
    <property type="match status" value="1"/>
</dbReference>
<feature type="repeat" description="TPR" evidence="3">
    <location>
        <begin position="237"/>
        <end position="270"/>
    </location>
</feature>
<proteinExistence type="predicted"/>
<dbReference type="InterPro" id="IPR044244">
    <property type="entry name" value="TTC27/Emw1"/>
</dbReference>
<dbReference type="InterPro" id="IPR019734">
    <property type="entry name" value="TPR_rpt"/>
</dbReference>
<keyword evidence="5" id="KW-1185">Reference proteome</keyword>
<evidence type="ECO:0000313" key="4">
    <source>
        <dbReference type="EMBL" id="MBB6543248.1"/>
    </source>
</evidence>